<sequence>MTDDVKHSEGQKIRLQESRLRFSRFGPNEAWSVGTRLRAAAIAASAPVAIDVYGYGRTLFHVALEGSVPDNAEWIRRKRNIVLRFWRSSYSVRLDLLEAGLTLTERYGISEVDFAAAGGSVPILLTDSGCIGAVTVSGLPQHEDHAMVMAALEAELGLESL</sequence>
<dbReference type="EMBL" id="CP001016">
    <property type="protein sequence ID" value="ACB95955.1"/>
    <property type="molecule type" value="Genomic_DNA"/>
</dbReference>
<dbReference type="OrthoDB" id="9815315at2"/>
<reference evidence="2 3" key="2">
    <citation type="journal article" date="2010" name="J. Bacteriol.">
        <title>Complete genome sequence of Beijerinckia indica subsp. indica.</title>
        <authorList>
            <person name="Tamas I."/>
            <person name="Dedysh S.N."/>
            <person name="Liesack W."/>
            <person name="Stott M.B."/>
            <person name="Alam M."/>
            <person name="Murrell J.C."/>
            <person name="Dunfield P.F."/>
        </authorList>
    </citation>
    <scope>NUCLEOTIDE SEQUENCE [LARGE SCALE GENOMIC DNA]</scope>
    <source>
        <strain evidence="3">ATCC 9039 / DSM 1715 / NCIMB 8712</strain>
    </source>
</reference>
<proteinExistence type="inferred from homology"/>
<dbReference type="InterPro" id="IPR038084">
    <property type="entry name" value="PduO/GlcC-like_sf"/>
</dbReference>
<dbReference type="eggNOG" id="COG4702">
    <property type="taxonomic scope" value="Bacteria"/>
</dbReference>
<dbReference type="PANTHER" id="PTHR28255:SF1">
    <property type="entry name" value="UPF0303 PROTEIN YBR137W"/>
    <property type="match status" value="1"/>
</dbReference>
<evidence type="ECO:0000313" key="2">
    <source>
        <dbReference type="EMBL" id="ACB95955.1"/>
    </source>
</evidence>
<dbReference type="InterPro" id="IPR005624">
    <property type="entry name" value="PduO/GlcC-like"/>
</dbReference>
<comment type="similarity">
    <text evidence="1">Belongs to the UPF0303 family.</text>
</comment>
<dbReference type="HOGENOM" id="CLU_101036_2_1_5"/>
<dbReference type="Proteomes" id="UP000001695">
    <property type="component" value="Chromosome"/>
</dbReference>
<accession>B2IHR2</accession>
<evidence type="ECO:0000256" key="1">
    <source>
        <dbReference type="HAMAP-Rule" id="MF_00761"/>
    </source>
</evidence>
<dbReference type="InterPro" id="IPR010371">
    <property type="entry name" value="YBR137W-like"/>
</dbReference>
<keyword evidence="3" id="KW-1185">Reference proteome</keyword>
<dbReference type="SUPFAM" id="SSF143744">
    <property type="entry name" value="GlcG-like"/>
    <property type="match status" value="1"/>
</dbReference>
<dbReference type="Pfam" id="PF03928">
    <property type="entry name" value="HbpS-like"/>
    <property type="match status" value="1"/>
</dbReference>
<reference evidence="3" key="1">
    <citation type="submission" date="2008-03" db="EMBL/GenBank/DDBJ databases">
        <title>Complete sequence of chromosome of Beijerinckia indica subsp. indica ATCC 9039.</title>
        <authorList>
            <consortium name="US DOE Joint Genome Institute"/>
            <person name="Copeland A."/>
            <person name="Lucas S."/>
            <person name="Lapidus A."/>
            <person name="Glavina del Rio T."/>
            <person name="Dalin E."/>
            <person name="Tice H."/>
            <person name="Bruce D."/>
            <person name="Goodwin L."/>
            <person name="Pitluck S."/>
            <person name="LaButti K."/>
            <person name="Schmutz J."/>
            <person name="Larimer F."/>
            <person name="Land M."/>
            <person name="Hauser L."/>
            <person name="Kyrpides N."/>
            <person name="Mikhailova N."/>
            <person name="Dunfield P.F."/>
            <person name="Dedysh S.N."/>
            <person name="Liesack W."/>
            <person name="Saw J.H."/>
            <person name="Alam M."/>
            <person name="Chen Y."/>
            <person name="Murrell J.C."/>
            <person name="Richardson P."/>
        </authorList>
    </citation>
    <scope>NUCLEOTIDE SEQUENCE [LARGE SCALE GENOMIC DNA]</scope>
    <source>
        <strain evidence="3">ATCC 9039 / DSM 1715 / NCIMB 8712</strain>
    </source>
</reference>
<dbReference type="NCBIfam" id="NF002696">
    <property type="entry name" value="PRK02487.1-5"/>
    <property type="match status" value="1"/>
</dbReference>
<dbReference type="Gene3D" id="3.30.450.150">
    <property type="entry name" value="Haem-degrading domain"/>
    <property type="match status" value="1"/>
</dbReference>
<evidence type="ECO:0000313" key="3">
    <source>
        <dbReference type="Proteomes" id="UP000001695"/>
    </source>
</evidence>
<protein>
    <recommendedName>
        <fullName evidence="1">UPF0303 protein Bind_2342</fullName>
    </recommendedName>
</protein>
<dbReference type="STRING" id="395963.Bind_2342"/>
<dbReference type="AlphaFoldDB" id="B2IHR2"/>
<gene>
    <name evidence="2" type="ordered locus">Bind_2342</name>
</gene>
<dbReference type="PIRSF" id="PIRSF008757">
    <property type="entry name" value="UCP008757"/>
    <property type="match status" value="1"/>
</dbReference>
<dbReference type="HAMAP" id="MF_00761">
    <property type="entry name" value="UPF0303"/>
    <property type="match status" value="1"/>
</dbReference>
<organism evidence="2 3">
    <name type="scientific">Beijerinckia indica subsp. indica (strain ATCC 9039 / DSM 1715 / NCIMB 8712)</name>
    <dbReference type="NCBI Taxonomy" id="395963"/>
    <lineage>
        <taxon>Bacteria</taxon>
        <taxon>Pseudomonadati</taxon>
        <taxon>Pseudomonadota</taxon>
        <taxon>Alphaproteobacteria</taxon>
        <taxon>Hyphomicrobiales</taxon>
        <taxon>Beijerinckiaceae</taxon>
        <taxon>Beijerinckia</taxon>
    </lineage>
</organism>
<dbReference type="KEGG" id="bid:Bind_2342"/>
<dbReference type="RefSeq" id="WP_012385308.1">
    <property type="nucleotide sequence ID" value="NC_010581.1"/>
</dbReference>
<name>B2IHR2_BEII9</name>
<dbReference type="PANTHER" id="PTHR28255">
    <property type="match status" value="1"/>
</dbReference>